<dbReference type="SUPFAM" id="SSF51230">
    <property type="entry name" value="Single hybrid motif"/>
    <property type="match status" value="1"/>
</dbReference>
<keyword evidence="1" id="KW-0276">Fatty acid metabolism</keyword>
<protein>
    <recommendedName>
        <fullName evidence="1">Biotin carboxyl carrier protein of acetyl-CoA carboxylase</fullName>
    </recommendedName>
</protein>
<keyword evidence="1" id="KW-0275">Fatty acid biosynthesis</keyword>
<dbReference type="OrthoDB" id="9811735at2"/>
<dbReference type="Gene3D" id="2.40.50.100">
    <property type="match status" value="1"/>
</dbReference>
<dbReference type="Proteomes" id="UP000321328">
    <property type="component" value="Unassembled WGS sequence"/>
</dbReference>
<name>A0A511D374_9PSEU</name>
<comment type="function">
    <text evidence="1">This protein is a component of the acetyl coenzyme A carboxylase complex; first, biotin carboxylase catalyzes the carboxylation of the carrier protein and then the transcarboxylase transfers the carboxyl group to form malonyl-CoA.</text>
</comment>
<dbReference type="STRING" id="1123024.GCA_000423625_02752"/>
<evidence type="ECO:0000313" key="3">
    <source>
        <dbReference type="EMBL" id="GEL17358.1"/>
    </source>
</evidence>
<proteinExistence type="predicted"/>
<dbReference type="RefSeq" id="WP_028930489.1">
    <property type="nucleotide sequence ID" value="NZ_AUII01000011.1"/>
</dbReference>
<feature type="domain" description="Lipoyl-binding" evidence="2">
    <location>
        <begin position="1"/>
        <end position="79"/>
    </location>
</feature>
<sequence length="86" mass="9090">MARHEIVSPIPGVFYRRPDPDSDPFAAEGQLVTAADTVCLVEVMKSFHQVAAGAAGTLIEFLVENEDVVEAGQPVAVIEPTVIEAG</sequence>
<dbReference type="AlphaFoldDB" id="A0A511D374"/>
<keyword evidence="1" id="KW-0444">Lipid biosynthesis</keyword>
<keyword evidence="1" id="KW-0092">Biotin</keyword>
<dbReference type="CDD" id="cd06850">
    <property type="entry name" value="biotinyl_domain"/>
    <property type="match status" value="1"/>
</dbReference>
<dbReference type="GO" id="GO:0003989">
    <property type="term" value="F:acetyl-CoA carboxylase activity"/>
    <property type="evidence" value="ECO:0007669"/>
    <property type="project" value="InterPro"/>
</dbReference>
<dbReference type="NCBIfam" id="NF005457">
    <property type="entry name" value="PRK07051.1"/>
    <property type="match status" value="1"/>
</dbReference>
<gene>
    <name evidence="3" type="ORF">PA7_11950</name>
</gene>
<dbReference type="InterPro" id="IPR000089">
    <property type="entry name" value="Biotin_lipoyl"/>
</dbReference>
<keyword evidence="1" id="KW-0443">Lipid metabolism</keyword>
<accession>A0A511D374</accession>
<evidence type="ECO:0000256" key="1">
    <source>
        <dbReference type="RuleBase" id="RU364072"/>
    </source>
</evidence>
<dbReference type="PROSITE" id="PS50968">
    <property type="entry name" value="BIOTINYL_LIPOYL"/>
    <property type="match status" value="1"/>
</dbReference>
<reference evidence="3 4" key="1">
    <citation type="submission" date="2019-07" db="EMBL/GenBank/DDBJ databases">
        <title>Whole genome shotgun sequence of Pseudonocardia asaccharolytica NBRC 16224.</title>
        <authorList>
            <person name="Hosoyama A."/>
            <person name="Uohara A."/>
            <person name="Ohji S."/>
            <person name="Ichikawa N."/>
        </authorList>
    </citation>
    <scope>NUCLEOTIDE SEQUENCE [LARGE SCALE GENOMIC DNA]</scope>
    <source>
        <strain evidence="3 4">NBRC 16224</strain>
    </source>
</reference>
<organism evidence="3 4">
    <name type="scientific">Pseudonocardia asaccharolytica DSM 44247 = NBRC 16224</name>
    <dbReference type="NCBI Taxonomy" id="1123024"/>
    <lineage>
        <taxon>Bacteria</taxon>
        <taxon>Bacillati</taxon>
        <taxon>Actinomycetota</taxon>
        <taxon>Actinomycetes</taxon>
        <taxon>Pseudonocardiales</taxon>
        <taxon>Pseudonocardiaceae</taxon>
        <taxon>Pseudonocardia</taxon>
    </lineage>
</organism>
<dbReference type="PRINTS" id="PR01071">
    <property type="entry name" value="ACOABIOTINCC"/>
</dbReference>
<dbReference type="GO" id="GO:0009317">
    <property type="term" value="C:acetyl-CoA carboxylase complex"/>
    <property type="evidence" value="ECO:0007669"/>
    <property type="project" value="InterPro"/>
</dbReference>
<evidence type="ECO:0000259" key="2">
    <source>
        <dbReference type="PROSITE" id="PS50968"/>
    </source>
</evidence>
<comment type="pathway">
    <text evidence="1">Lipid metabolism; fatty acid biosynthesis.</text>
</comment>
<dbReference type="UniPathway" id="UPA00094"/>
<dbReference type="EMBL" id="BJVI01000008">
    <property type="protein sequence ID" value="GEL17358.1"/>
    <property type="molecule type" value="Genomic_DNA"/>
</dbReference>
<keyword evidence="4" id="KW-1185">Reference proteome</keyword>
<evidence type="ECO:0000313" key="4">
    <source>
        <dbReference type="Proteomes" id="UP000321328"/>
    </source>
</evidence>
<dbReference type="Pfam" id="PF00364">
    <property type="entry name" value="Biotin_lipoyl"/>
    <property type="match status" value="1"/>
</dbReference>
<comment type="caution">
    <text evidence="3">The sequence shown here is derived from an EMBL/GenBank/DDBJ whole genome shotgun (WGS) entry which is preliminary data.</text>
</comment>
<dbReference type="GO" id="GO:0006633">
    <property type="term" value="P:fatty acid biosynthetic process"/>
    <property type="evidence" value="ECO:0007669"/>
    <property type="project" value="UniProtKB-UniPathway"/>
</dbReference>
<dbReference type="InterPro" id="IPR011053">
    <property type="entry name" value="Single_hybrid_motif"/>
</dbReference>
<dbReference type="InterPro" id="IPR001249">
    <property type="entry name" value="AcCoA_biotinCC"/>
</dbReference>